<protein>
    <submittedName>
        <fullName evidence="1">Uncharacterized protein</fullName>
    </submittedName>
</protein>
<reference evidence="1" key="1">
    <citation type="submission" date="2007-06" db="EMBL/GenBank/DDBJ databases">
        <title>Full length cDNA sequences from Sitka Spruce (Picea sitchensis).</title>
        <authorList>
            <person name="Ralph S.G."/>
            <person name="Chun H.E."/>
            <person name="Liao N."/>
            <person name="Ali J."/>
            <person name="Reid K."/>
            <person name="Kolosova N."/>
            <person name="Cooper N."/>
            <person name="Cullis C."/>
            <person name="Jancsik S."/>
            <person name="Moore R."/>
            <person name="Mayo M."/>
            <person name="Wagner S."/>
            <person name="Holt R.A."/>
            <person name="Jones S.J.M."/>
            <person name="Marra M.A."/>
            <person name="Ritland C.E."/>
            <person name="Ritland K."/>
            <person name="Bohlmann J."/>
        </authorList>
    </citation>
    <scope>NUCLEOTIDE SEQUENCE</scope>
    <source>
        <tissue evidence="1">Bark</tissue>
    </source>
</reference>
<dbReference type="AlphaFoldDB" id="B8LRS0"/>
<name>B8LRS0_PICSI</name>
<dbReference type="EMBL" id="EF678608">
    <property type="protein sequence ID" value="ABR18350.1"/>
    <property type="molecule type" value="mRNA"/>
</dbReference>
<proteinExistence type="evidence at transcript level"/>
<accession>B8LRS0</accession>
<organism evidence="1">
    <name type="scientific">Picea sitchensis</name>
    <name type="common">Sitka spruce</name>
    <name type="synonym">Pinus sitchensis</name>
    <dbReference type="NCBI Taxonomy" id="3332"/>
    <lineage>
        <taxon>Eukaryota</taxon>
        <taxon>Viridiplantae</taxon>
        <taxon>Streptophyta</taxon>
        <taxon>Embryophyta</taxon>
        <taxon>Tracheophyta</taxon>
        <taxon>Spermatophyta</taxon>
        <taxon>Pinopsida</taxon>
        <taxon>Pinidae</taxon>
        <taxon>Conifers I</taxon>
        <taxon>Pinales</taxon>
        <taxon>Pinaceae</taxon>
        <taxon>Picea</taxon>
    </lineage>
</organism>
<evidence type="ECO:0000313" key="1">
    <source>
        <dbReference type="EMBL" id="ABR18350.1"/>
    </source>
</evidence>
<sequence>MELKLRSKGFFMRSLNVRFDFFWRFFLFNFSQNLVRKCWVCRFEWLSLYNQSGPGVSQH</sequence>